<sequence length="285" mass="31547">MVSEVSEKTAPAERLPTPQAASDFSFPIATPYSIQLDFMQRLFETIEKREFAIFESPTGTGKSLSIICGALTWLKHDSERRLRVAPTTADSVLMTADDDQRPDWVVAYEKKQQQDASGAVGLGLDDAQQKYSRWVANTRRREAAERKKGLMASRRGAPTASSKADSNKRKPDEDDNDSDDEMMVVEAYYSGDENDAQQISGGKLGDDGQVHYSAAVRKLLERRAGNRPLCDSSDDDNSDNDDSPESAVPPKEPSVTKIIYASRTHSQLQQFVNEIKSTKFASADK</sequence>
<evidence type="ECO:0000313" key="1">
    <source>
        <dbReference type="EMBL" id="KAJ2796528.1"/>
    </source>
</evidence>
<dbReference type="EC" id="3.6.4.13" evidence="1"/>
<dbReference type="Proteomes" id="UP001140096">
    <property type="component" value="Unassembled WGS sequence"/>
</dbReference>
<protein>
    <submittedName>
        <fullName evidence="1">ATP-dependent DNA helicase chl1</fullName>
        <ecNumber evidence="1">3.6.4.13</ecNumber>
    </submittedName>
</protein>
<proteinExistence type="predicted"/>
<keyword evidence="1" id="KW-0347">Helicase</keyword>
<gene>
    <name evidence="1" type="primary">CHL1_2</name>
    <name evidence="1" type="ORF">H4S07_006196</name>
</gene>
<keyword evidence="1" id="KW-0378">Hydrolase</keyword>
<keyword evidence="1" id="KW-0547">Nucleotide-binding</keyword>
<keyword evidence="1" id="KW-0067">ATP-binding</keyword>
<reference evidence="1" key="1">
    <citation type="submission" date="2022-07" db="EMBL/GenBank/DDBJ databases">
        <title>Phylogenomic reconstructions and comparative analyses of Kickxellomycotina fungi.</title>
        <authorList>
            <person name="Reynolds N.K."/>
            <person name="Stajich J.E."/>
            <person name="Barry K."/>
            <person name="Grigoriev I.V."/>
            <person name="Crous P."/>
            <person name="Smith M.E."/>
        </authorList>
    </citation>
    <scope>NUCLEOTIDE SEQUENCE</scope>
    <source>
        <strain evidence="1">CBS 102833</strain>
    </source>
</reference>
<name>A0ACC1KWY4_9FUNG</name>
<comment type="caution">
    <text evidence="1">The sequence shown here is derived from an EMBL/GenBank/DDBJ whole genome shotgun (WGS) entry which is preliminary data.</text>
</comment>
<dbReference type="EMBL" id="JANBUP010003512">
    <property type="protein sequence ID" value="KAJ2796528.1"/>
    <property type="molecule type" value="Genomic_DNA"/>
</dbReference>
<keyword evidence="2" id="KW-1185">Reference proteome</keyword>
<evidence type="ECO:0000313" key="2">
    <source>
        <dbReference type="Proteomes" id="UP001140096"/>
    </source>
</evidence>
<feature type="non-terminal residue" evidence="1">
    <location>
        <position position="285"/>
    </location>
</feature>
<accession>A0ACC1KWY4</accession>
<organism evidence="1 2">
    <name type="scientific">Coemansia furcata</name>
    <dbReference type="NCBI Taxonomy" id="417177"/>
    <lineage>
        <taxon>Eukaryota</taxon>
        <taxon>Fungi</taxon>
        <taxon>Fungi incertae sedis</taxon>
        <taxon>Zoopagomycota</taxon>
        <taxon>Kickxellomycotina</taxon>
        <taxon>Kickxellomycetes</taxon>
        <taxon>Kickxellales</taxon>
        <taxon>Kickxellaceae</taxon>
        <taxon>Coemansia</taxon>
    </lineage>
</organism>